<reference evidence="1 2" key="1">
    <citation type="journal article" date="2018" name="Aquat. Microb. Ecol.">
        <title>Gammaproteobacterial methanotrophs dominate.</title>
        <authorList>
            <person name="Rissanen A.J."/>
            <person name="Saarenheimo J."/>
            <person name="Tiirola M."/>
            <person name="Peura S."/>
            <person name="Aalto S.L."/>
            <person name="Karvinen A."/>
            <person name="Nykanen H."/>
        </authorList>
    </citation>
    <scope>NUCLEOTIDE SEQUENCE [LARGE SCALE GENOMIC DNA]</scope>
    <source>
        <strain evidence="1">AMbin10</strain>
    </source>
</reference>
<organism evidence="1 2">
    <name type="scientific">Candidatus Methylumidiphilus alinenensis</name>
    <dbReference type="NCBI Taxonomy" id="2202197"/>
    <lineage>
        <taxon>Bacteria</taxon>
        <taxon>Pseudomonadati</taxon>
        <taxon>Pseudomonadota</taxon>
        <taxon>Gammaproteobacteria</taxon>
        <taxon>Methylococcales</taxon>
        <taxon>Candidatus Methylumidiphilus</taxon>
    </lineage>
</organism>
<gene>
    <name evidence="1" type="ORF">DM484_19395</name>
</gene>
<proteinExistence type="predicted"/>
<dbReference type="Pfam" id="PF11348">
    <property type="entry name" value="DUF3150"/>
    <property type="match status" value="1"/>
</dbReference>
<evidence type="ECO:0000313" key="1">
    <source>
        <dbReference type="EMBL" id="PZN75179.1"/>
    </source>
</evidence>
<sequence length="61" mass="6878">MRDKLDGLAFLDHRVNRVVQTLDETLGRVPKTGPLDGAYLQEVFALPLVLSDSEQPRRSDK</sequence>
<dbReference type="EMBL" id="QJPH01000396">
    <property type="protein sequence ID" value="PZN75179.1"/>
    <property type="molecule type" value="Genomic_DNA"/>
</dbReference>
<evidence type="ECO:0000313" key="2">
    <source>
        <dbReference type="Proteomes" id="UP000249396"/>
    </source>
</evidence>
<comment type="caution">
    <text evidence="1">The sequence shown here is derived from an EMBL/GenBank/DDBJ whole genome shotgun (WGS) entry which is preliminary data.</text>
</comment>
<name>A0A2W4QYR7_9GAMM</name>
<dbReference type="Proteomes" id="UP000249396">
    <property type="component" value="Unassembled WGS sequence"/>
</dbReference>
<dbReference type="InterPro" id="IPR021496">
    <property type="entry name" value="DUF3150"/>
</dbReference>
<protein>
    <submittedName>
        <fullName evidence="1">Uncharacterized protein</fullName>
    </submittedName>
</protein>
<dbReference type="AlphaFoldDB" id="A0A2W4QYR7"/>
<accession>A0A2W4QYR7</accession>